<protein>
    <submittedName>
        <fullName evidence="2">Uncharacterized protein</fullName>
    </submittedName>
</protein>
<reference evidence="2" key="1">
    <citation type="submission" date="2022-01" db="EMBL/GenBank/DDBJ databases">
        <authorList>
            <person name="King R."/>
        </authorList>
    </citation>
    <scope>NUCLEOTIDE SEQUENCE</scope>
</reference>
<dbReference type="Proteomes" id="UP001153636">
    <property type="component" value="Chromosome 4"/>
</dbReference>
<feature type="region of interest" description="Disordered" evidence="1">
    <location>
        <begin position="101"/>
        <end position="130"/>
    </location>
</feature>
<organism evidence="2 3">
    <name type="scientific">Psylliodes chrysocephalus</name>
    <dbReference type="NCBI Taxonomy" id="3402493"/>
    <lineage>
        <taxon>Eukaryota</taxon>
        <taxon>Metazoa</taxon>
        <taxon>Ecdysozoa</taxon>
        <taxon>Arthropoda</taxon>
        <taxon>Hexapoda</taxon>
        <taxon>Insecta</taxon>
        <taxon>Pterygota</taxon>
        <taxon>Neoptera</taxon>
        <taxon>Endopterygota</taxon>
        <taxon>Coleoptera</taxon>
        <taxon>Polyphaga</taxon>
        <taxon>Cucujiformia</taxon>
        <taxon>Chrysomeloidea</taxon>
        <taxon>Chrysomelidae</taxon>
        <taxon>Galerucinae</taxon>
        <taxon>Alticini</taxon>
        <taxon>Psylliodes</taxon>
    </lineage>
</organism>
<dbReference type="EMBL" id="OV651816">
    <property type="protein sequence ID" value="CAH1109515.1"/>
    <property type="molecule type" value="Genomic_DNA"/>
</dbReference>
<evidence type="ECO:0000256" key="1">
    <source>
        <dbReference type="SAM" id="MobiDB-lite"/>
    </source>
</evidence>
<name>A0A9P0D001_9CUCU</name>
<keyword evidence="3" id="KW-1185">Reference proteome</keyword>
<gene>
    <name evidence="2" type="ORF">PSYICH_LOCUS10063</name>
</gene>
<evidence type="ECO:0000313" key="2">
    <source>
        <dbReference type="EMBL" id="CAH1109515.1"/>
    </source>
</evidence>
<evidence type="ECO:0000313" key="3">
    <source>
        <dbReference type="Proteomes" id="UP001153636"/>
    </source>
</evidence>
<proteinExistence type="predicted"/>
<dbReference type="OrthoDB" id="8963429at2759"/>
<sequence>MSRATRPSENKTKTSEGQNQGTVYLSYVEGVTDQIGKILKKKKIDTVYDPTKKIGKYLKTAKDRKDSLTSAGVYKIPCACEKVYKGQIYKSTGTRLTEHKRSCCLGQTEKSPNTHYPKENKRSFSKTPTY</sequence>
<accession>A0A9P0D001</accession>
<dbReference type="AlphaFoldDB" id="A0A9P0D001"/>